<keyword evidence="5 9" id="KW-1133">Transmembrane helix</keyword>
<evidence type="ECO:0000256" key="6">
    <source>
        <dbReference type="ARBA" id="ARBA00023136"/>
    </source>
</evidence>
<protein>
    <recommendedName>
        <fullName evidence="8 9">Mannose-P-dolichol utilization defect 1 protein homolog</fullName>
    </recommendedName>
</protein>
<dbReference type="GO" id="GO:0009312">
    <property type="term" value="P:oligosaccharide biosynthetic process"/>
    <property type="evidence" value="ECO:0007669"/>
    <property type="project" value="TreeGrafter"/>
</dbReference>
<comment type="caution">
    <text evidence="11">The sequence shown here is derived from an EMBL/GenBank/DDBJ whole genome shotgun (WGS) entry which is preliminary data.</text>
</comment>
<dbReference type="AlphaFoldDB" id="A0A8J2WDD8"/>
<feature type="transmembrane region" description="Helical" evidence="10">
    <location>
        <begin position="195"/>
        <end position="214"/>
    </location>
</feature>
<keyword evidence="6 9" id="KW-0472">Membrane</keyword>
<dbReference type="EMBL" id="CAKKLH010000035">
    <property type="protein sequence ID" value="CAH0100276.1"/>
    <property type="molecule type" value="Genomic_DNA"/>
</dbReference>
<feature type="transmembrane region" description="Helical" evidence="10">
    <location>
        <begin position="100"/>
        <end position="118"/>
    </location>
</feature>
<evidence type="ECO:0000256" key="9">
    <source>
        <dbReference type="PIRNR" id="PIRNR023381"/>
    </source>
</evidence>
<evidence type="ECO:0000256" key="1">
    <source>
        <dbReference type="ARBA" id="ARBA00004141"/>
    </source>
</evidence>
<dbReference type="SMART" id="SM00679">
    <property type="entry name" value="CTNS"/>
    <property type="match status" value="2"/>
</dbReference>
<dbReference type="OrthoDB" id="271506at2759"/>
<keyword evidence="4" id="KW-0677">Repeat</keyword>
<evidence type="ECO:0000256" key="4">
    <source>
        <dbReference type="ARBA" id="ARBA00022737"/>
    </source>
</evidence>
<dbReference type="Gene3D" id="1.20.1280.290">
    <property type="match status" value="2"/>
</dbReference>
<dbReference type="GO" id="GO:0016020">
    <property type="term" value="C:membrane"/>
    <property type="evidence" value="ECO:0007669"/>
    <property type="project" value="UniProtKB-SubCell"/>
</dbReference>
<feature type="transmembrane region" description="Helical" evidence="10">
    <location>
        <begin position="226"/>
        <end position="247"/>
    </location>
</feature>
<dbReference type="FunFam" id="1.20.1280.290:FF:000006">
    <property type="entry name" value="mannose-P-dolichol utilization defect 1 protein"/>
    <property type="match status" value="1"/>
</dbReference>
<evidence type="ECO:0000313" key="12">
    <source>
        <dbReference type="Proteomes" id="UP000789390"/>
    </source>
</evidence>
<evidence type="ECO:0000256" key="5">
    <source>
        <dbReference type="ARBA" id="ARBA00022989"/>
    </source>
</evidence>
<dbReference type="PIRSF" id="PIRSF023381">
    <property type="entry name" value="MannP-dilichol_defect-1p"/>
    <property type="match status" value="1"/>
</dbReference>
<accession>A0A8J2WDD8</accession>
<name>A0A8J2WDD8_9CRUS</name>
<evidence type="ECO:0000256" key="2">
    <source>
        <dbReference type="ARBA" id="ARBA00022448"/>
    </source>
</evidence>
<dbReference type="PANTHER" id="PTHR12226">
    <property type="entry name" value="MANNOSE-P-DOLICHOL UTILIZATION DEFECT 1 LEC35 -RELATED"/>
    <property type="match status" value="1"/>
</dbReference>
<dbReference type="Pfam" id="PF04193">
    <property type="entry name" value="PQ-loop"/>
    <property type="match status" value="2"/>
</dbReference>
<evidence type="ECO:0000256" key="8">
    <source>
        <dbReference type="ARBA" id="ARBA00067517"/>
    </source>
</evidence>
<sequence length="270" mass="28641">MEYLKPVLLQVLSPQCYDEFFINFNFLHVECLKAAISKGLGLGIIAGSVLVKVPQILKLFNAKSGEGINLTAIFMELFAISANMAYSYRNEFPFSSWGEGFFLAVQTALVAALVLLYGSGPGKGKNAGKSAAGGRSGSAVSALSFLACFSAGLALMLSPLAPMQLLWLFQASIVPIIVVSKMIQAVANYRQGSTGQLSAVTIFLLTGGAAARIFTSIQETGDSMMILTYVVSTFVNCIIAAQVIYYWNSGKSGKGGASKKKVAAKAKKEK</sequence>
<keyword evidence="12" id="KW-1185">Reference proteome</keyword>
<dbReference type="InterPro" id="IPR016817">
    <property type="entry name" value="MannP-dilichol_defect-1"/>
</dbReference>
<feature type="transmembrane region" description="Helical" evidence="10">
    <location>
        <begin position="139"/>
        <end position="158"/>
    </location>
</feature>
<organism evidence="11 12">
    <name type="scientific">Daphnia galeata</name>
    <dbReference type="NCBI Taxonomy" id="27404"/>
    <lineage>
        <taxon>Eukaryota</taxon>
        <taxon>Metazoa</taxon>
        <taxon>Ecdysozoa</taxon>
        <taxon>Arthropoda</taxon>
        <taxon>Crustacea</taxon>
        <taxon>Branchiopoda</taxon>
        <taxon>Diplostraca</taxon>
        <taxon>Cladocera</taxon>
        <taxon>Anomopoda</taxon>
        <taxon>Daphniidae</taxon>
        <taxon>Daphnia</taxon>
    </lineage>
</organism>
<reference evidence="11" key="1">
    <citation type="submission" date="2021-11" db="EMBL/GenBank/DDBJ databases">
        <authorList>
            <person name="Schell T."/>
        </authorList>
    </citation>
    <scope>NUCLEOTIDE SEQUENCE</scope>
    <source>
        <strain evidence="11">M5</strain>
    </source>
</reference>
<keyword evidence="2" id="KW-0813">Transport</keyword>
<evidence type="ECO:0000313" key="11">
    <source>
        <dbReference type="EMBL" id="CAH0100276.1"/>
    </source>
</evidence>
<proteinExistence type="inferred from homology"/>
<dbReference type="PANTHER" id="PTHR12226:SF2">
    <property type="entry name" value="MANNOSE-P-DOLICHOL UTILIZATION DEFECT 1 PROTEIN"/>
    <property type="match status" value="1"/>
</dbReference>
<comment type="similarity">
    <text evidence="7 9">Belongs to the MPDU1 (TC 2.A.43.3) family.</text>
</comment>
<dbReference type="Proteomes" id="UP000789390">
    <property type="component" value="Unassembled WGS sequence"/>
</dbReference>
<dbReference type="InterPro" id="IPR006603">
    <property type="entry name" value="PQ-loop_rpt"/>
</dbReference>
<evidence type="ECO:0000256" key="3">
    <source>
        <dbReference type="ARBA" id="ARBA00022692"/>
    </source>
</evidence>
<evidence type="ECO:0000256" key="10">
    <source>
        <dbReference type="SAM" id="Phobius"/>
    </source>
</evidence>
<comment type="subcellular location">
    <subcellularLocation>
        <location evidence="1 9">Membrane</location>
        <topology evidence="1 9">Multi-pass membrane protein</topology>
    </subcellularLocation>
</comment>
<gene>
    <name evidence="11" type="ORF">DGAL_LOCUS2498</name>
</gene>
<feature type="transmembrane region" description="Helical" evidence="10">
    <location>
        <begin position="164"/>
        <end position="183"/>
    </location>
</feature>
<evidence type="ECO:0000256" key="7">
    <source>
        <dbReference type="ARBA" id="ARBA00038475"/>
    </source>
</evidence>
<feature type="transmembrane region" description="Helical" evidence="10">
    <location>
        <begin position="67"/>
        <end position="88"/>
    </location>
</feature>
<keyword evidence="3 9" id="KW-0812">Transmembrane</keyword>